<dbReference type="SMART" id="SM00116">
    <property type="entry name" value="CBS"/>
    <property type="match status" value="2"/>
</dbReference>
<evidence type="ECO:0000313" key="15">
    <source>
        <dbReference type="Proteomes" id="UP000198744"/>
    </source>
</evidence>
<name>A0A1H7X3A5_9BACT</name>
<dbReference type="Gene3D" id="3.30.460.10">
    <property type="entry name" value="Beta Polymerase, domain 2"/>
    <property type="match status" value="1"/>
</dbReference>
<keyword evidence="8" id="KW-0547">Nucleotide-binding</keyword>
<dbReference type="PANTHER" id="PTHR47788">
    <property type="entry name" value="POLYA POLYMERASE"/>
    <property type="match status" value="1"/>
</dbReference>
<keyword evidence="10 12" id="KW-0694">RNA-binding</keyword>
<dbReference type="InterPro" id="IPR001667">
    <property type="entry name" value="DDH_dom"/>
</dbReference>
<dbReference type="Gene3D" id="3.90.1640.10">
    <property type="entry name" value="inorganic pyrophosphatase (n-terminal core)"/>
    <property type="match status" value="1"/>
</dbReference>
<dbReference type="Pfam" id="PF01743">
    <property type="entry name" value="PolyA_pol"/>
    <property type="match status" value="1"/>
</dbReference>
<dbReference type="InterPro" id="IPR002646">
    <property type="entry name" value="PolA_pol_head_dom"/>
</dbReference>
<evidence type="ECO:0000259" key="13">
    <source>
        <dbReference type="PROSITE" id="PS51371"/>
    </source>
</evidence>
<dbReference type="GO" id="GO:0000166">
    <property type="term" value="F:nucleotide binding"/>
    <property type="evidence" value="ECO:0007669"/>
    <property type="project" value="UniProtKB-KW"/>
</dbReference>
<dbReference type="InterPro" id="IPR000644">
    <property type="entry name" value="CBS_dom"/>
</dbReference>
<keyword evidence="15" id="KW-1185">Reference proteome</keyword>
<keyword evidence="6" id="KW-0548">Nucleotidyltransferase</keyword>
<feature type="domain" description="CBS" evidence="13">
    <location>
        <begin position="316"/>
        <end position="372"/>
    </location>
</feature>
<dbReference type="Pfam" id="PF12627">
    <property type="entry name" value="PolyA_pol_RNAbd"/>
    <property type="match status" value="1"/>
</dbReference>
<accession>A0A1H7X3A5</accession>
<dbReference type="GO" id="GO:0046872">
    <property type="term" value="F:metal ion binding"/>
    <property type="evidence" value="ECO:0007669"/>
    <property type="project" value="UniProtKB-KW"/>
</dbReference>
<evidence type="ECO:0000313" key="14">
    <source>
        <dbReference type="EMBL" id="SEM28352.1"/>
    </source>
</evidence>
<dbReference type="SUPFAM" id="SSF81301">
    <property type="entry name" value="Nucleotidyltransferase"/>
    <property type="match status" value="1"/>
</dbReference>
<comment type="cofactor">
    <cofactor evidence="1">
        <name>Mg(2+)</name>
        <dbReference type="ChEBI" id="CHEBI:18420"/>
    </cofactor>
</comment>
<dbReference type="CDD" id="cd05398">
    <property type="entry name" value="NT_ClassII-CCAase"/>
    <property type="match status" value="1"/>
</dbReference>
<dbReference type="EMBL" id="FOBS01000009">
    <property type="protein sequence ID" value="SEM28352.1"/>
    <property type="molecule type" value="Genomic_DNA"/>
</dbReference>
<dbReference type="GO" id="GO:0016779">
    <property type="term" value="F:nucleotidyltransferase activity"/>
    <property type="evidence" value="ECO:0007669"/>
    <property type="project" value="UniProtKB-KW"/>
</dbReference>
<dbReference type="InterPro" id="IPR038763">
    <property type="entry name" value="DHH_sf"/>
</dbReference>
<dbReference type="SUPFAM" id="SSF64182">
    <property type="entry name" value="DHH phosphoesterases"/>
    <property type="match status" value="1"/>
</dbReference>
<evidence type="ECO:0000256" key="7">
    <source>
        <dbReference type="ARBA" id="ARBA00022723"/>
    </source>
</evidence>
<keyword evidence="3" id="KW-0820">tRNA-binding</keyword>
<feature type="domain" description="CBS" evidence="13">
    <location>
        <begin position="379"/>
        <end position="435"/>
    </location>
</feature>
<dbReference type="InterPro" id="IPR046342">
    <property type="entry name" value="CBS_dom_sf"/>
</dbReference>
<dbReference type="PANTHER" id="PTHR47788:SF1">
    <property type="entry name" value="A-ADDING TRNA NUCLEOTIDYLTRANSFERASE"/>
    <property type="match status" value="1"/>
</dbReference>
<dbReference type="Gene3D" id="1.10.3090.10">
    <property type="entry name" value="cca-adding enzyme, domain 2"/>
    <property type="match status" value="1"/>
</dbReference>
<evidence type="ECO:0000256" key="11">
    <source>
        <dbReference type="PROSITE-ProRule" id="PRU00703"/>
    </source>
</evidence>
<evidence type="ECO:0000256" key="6">
    <source>
        <dbReference type="ARBA" id="ARBA00022695"/>
    </source>
</evidence>
<dbReference type="OrthoDB" id="9805698at2"/>
<evidence type="ECO:0000256" key="9">
    <source>
        <dbReference type="ARBA" id="ARBA00022842"/>
    </source>
</evidence>
<dbReference type="SUPFAM" id="SSF54631">
    <property type="entry name" value="CBS-domain pair"/>
    <property type="match status" value="1"/>
</dbReference>
<dbReference type="STRING" id="43775.SAMN04489760_10939"/>
<reference evidence="14 15" key="1">
    <citation type="submission" date="2016-10" db="EMBL/GenBank/DDBJ databases">
        <authorList>
            <person name="de Groot N.N."/>
        </authorList>
    </citation>
    <scope>NUCLEOTIDE SEQUENCE [LARGE SCALE GENOMIC DNA]</scope>
    <source>
        <strain evidence="14 15">DSM 8423</strain>
    </source>
</reference>
<dbReference type="AlphaFoldDB" id="A0A1H7X3A5"/>
<dbReference type="Proteomes" id="UP000198744">
    <property type="component" value="Unassembled WGS sequence"/>
</dbReference>
<dbReference type="InterPro" id="IPR052390">
    <property type="entry name" value="tRNA_nt/polyA_polymerase"/>
</dbReference>
<sequence length="874" mass="98104">MDIIISHIQTDFDALGSMLAAKLLYPDALIVFPGSQEKSVRDYLQEAPPMVQEDMVKIRQLDLDDVSRMIVVDTRQASRIGKFAELLGRKGLTVVLYDHHGSSPDDIRGTLEYCEELGSTVAIMVKILNEQGLIPPPEIATVMAMGLYEDTGSLLFPSTTPDDCLALAALMAWGADMDAVSKTIYRELNAEQVDVLDQLIKNIRTLEVNGLHVLVSKASSPGYVEDFAILVHKLRAMYAADALFALGQMGDRIYLVARSSQPQLNAAQVAAFFGGGGHASAAAASLRDLNLNQAESALIRHIREEAKPLLAARDIMTFPVKGIYLDESINKASDLLNKYHINALVVKSADERIRGIVTHQMVSRAQGHDLGEAKVRDYMIQDVLTVRPESPVGEIRSLVIDGSQRLLPVVEDRRAVGVITRTDLMRILHDRMTKIEQGSSGGMPGKSVRYLLRERMPEEYFELLKKAGELAEGMGFNLFLVGGIVRDMVMRVENLDIDLVVEGDGVVFAKALAGVFGAKVSPHEKYKTAVVRLSGGHRMDVATARLEYYRMPGAFPEVEESTLKLDLYRRDFTINTMAVALNPHRFGELIDYFGAQRDIREKKIRVLHSLSFVEDPSRILRAVRFEKRRGFSLGKQTLSLISSAVHAGFLRNIPGRRIFHEMRQILQEEEPIRCMERLQELKVLEAIYPDLVFDEQMREAFRAVRETLLWFRLLYTHEKIRAWFLYFLAMTESMDPQAVMALGDAFGLRREDSEILLDSREKVREIMRKMASRPEMLPSQAVEVLGKASLEEILYAMSRCRSANFKKIFSTYVTTWRNYRPPVSGRDLLAIGFSRNPDLGACLKEIRNRGLNGEIRDFAGAIAFAQAYLTGIRG</sequence>
<evidence type="ECO:0000256" key="5">
    <source>
        <dbReference type="ARBA" id="ARBA00022694"/>
    </source>
</evidence>
<dbReference type="RefSeq" id="WP_093883161.1">
    <property type="nucleotide sequence ID" value="NZ_FOBS01000009.1"/>
</dbReference>
<evidence type="ECO:0000256" key="1">
    <source>
        <dbReference type="ARBA" id="ARBA00001946"/>
    </source>
</evidence>
<comment type="similarity">
    <text evidence="2 12">Belongs to the tRNA nucleotidyltransferase/poly(A) polymerase family.</text>
</comment>
<dbReference type="Pfam" id="PF00571">
    <property type="entry name" value="CBS"/>
    <property type="match status" value="2"/>
</dbReference>
<evidence type="ECO:0000256" key="12">
    <source>
        <dbReference type="RuleBase" id="RU003953"/>
    </source>
</evidence>
<keyword evidence="7" id="KW-0479">Metal-binding</keyword>
<dbReference type="SUPFAM" id="SSF81891">
    <property type="entry name" value="Poly A polymerase C-terminal region-like"/>
    <property type="match status" value="1"/>
</dbReference>
<dbReference type="GO" id="GO:0000049">
    <property type="term" value="F:tRNA binding"/>
    <property type="evidence" value="ECO:0007669"/>
    <property type="project" value="UniProtKB-KW"/>
</dbReference>
<evidence type="ECO:0000256" key="10">
    <source>
        <dbReference type="ARBA" id="ARBA00022884"/>
    </source>
</evidence>
<proteinExistence type="inferred from homology"/>
<dbReference type="InterPro" id="IPR032828">
    <property type="entry name" value="PolyA_RNA-bd"/>
</dbReference>
<keyword evidence="11" id="KW-0129">CBS domain</keyword>
<evidence type="ECO:0000256" key="3">
    <source>
        <dbReference type="ARBA" id="ARBA00022555"/>
    </source>
</evidence>
<dbReference type="PROSITE" id="PS51371">
    <property type="entry name" value="CBS"/>
    <property type="match status" value="2"/>
</dbReference>
<keyword evidence="5" id="KW-0819">tRNA processing</keyword>
<dbReference type="InterPro" id="IPR043519">
    <property type="entry name" value="NT_sf"/>
</dbReference>
<organism evidence="14 15">
    <name type="scientific">Syntrophus gentianae</name>
    <dbReference type="NCBI Taxonomy" id="43775"/>
    <lineage>
        <taxon>Bacteria</taxon>
        <taxon>Pseudomonadati</taxon>
        <taxon>Thermodesulfobacteriota</taxon>
        <taxon>Syntrophia</taxon>
        <taxon>Syntrophales</taxon>
        <taxon>Syntrophaceae</taxon>
        <taxon>Syntrophus</taxon>
    </lineage>
</organism>
<dbReference type="Gene3D" id="3.10.310.30">
    <property type="match status" value="1"/>
</dbReference>
<dbReference type="GO" id="GO:0008033">
    <property type="term" value="P:tRNA processing"/>
    <property type="evidence" value="ECO:0007669"/>
    <property type="project" value="UniProtKB-KW"/>
</dbReference>
<protein>
    <submittedName>
        <fullName evidence="14">tRNA nucleotidyltransferase (CCA-adding enzyme)</fullName>
    </submittedName>
</protein>
<keyword evidence="9" id="KW-0460">Magnesium</keyword>
<keyword evidence="4 12" id="KW-0808">Transferase</keyword>
<dbReference type="Pfam" id="PF01368">
    <property type="entry name" value="DHH"/>
    <property type="match status" value="1"/>
</dbReference>
<gene>
    <name evidence="14" type="ORF">SAMN04489760_10939</name>
</gene>
<evidence type="ECO:0000256" key="4">
    <source>
        <dbReference type="ARBA" id="ARBA00022679"/>
    </source>
</evidence>
<evidence type="ECO:0000256" key="2">
    <source>
        <dbReference type="ARBA" id="ARBA00007265"/>
    </source>
</evidence>
<evidence type="ECO:0000256" key="8">
    <source>
        <dbReference type="ARBA" id="ARBA00022741"/>
    </source>
</evidence>
<dbReference type="Gene3D" id="3.10.580.10">
    <property type="entry name" value="CBS-domain"/>
    <property type="match status" value="1"/>
</dbReference>